<sequence>MSSTKLFVRPQRLTVQRSGLMAGVTLLSLFLLGGCAGPLGPGAAPEQQLAAIRCISDCQQTKDACVEDARYDYQQCQAGYSSSFHNYRGCLASAVDRNDCGYPWWSCAENLYGYCTNRYSDCERACRDRALKVPITDQSRQINVFNG</sequence>
<dbReference type="OrthoDB" id="5772689at2"/>
<evidence type="ECO:0008006" key="3">
    <source>
        <dbReference type="Google" id="ProtNLM"/>
    </source>
</evidence>
<dbReference type="PROSITE" id="PS51257">
    <property type="entry name" value="PROKAR_LIPOPROTEIN"/>
    <property type="match status" value="1"/>
</dbReference>
<dbReference type="RefSeq" id="WP_132978563.1">
    <property type="nucleotide sequence ID" value="NZ_SMAO01000012.1"/>
</dbReference>
<evidence type="ECO:0000313" key="2">
    <source>
        <dbReference type="Proteomes" id="UP000295717"/>
    </source>
</evidence>
<comment type="caution">
    <text evidence="1">The sequence shown here is derived from an EMBL/GenBank/DDBJ whole genome shotgun (WGS) entry which is preliminary data.</text>
</comment>
<evidence type="ECO:0000313" key="1">
    <source>
        <dbReference type="EMBL" id="TCT18732.1"/>
    </source>
</evidence>
<proteinExistence type="predicted"/>
<dbReference type="EMBL" id="SMAO01000012">
    <property type="protein sequence ID" value="TCT18732.1"/>
    <property type="molecule type" value="Genomic_DNA"/>
</dbReference>
<accession>A0A4V2V0V8</accession>
<gene>
    <name evidence="1" type="ORF">EDC35_11255</name>
</gene>
<organism evidence="1 2">
    <name type="scientific">Thiobaca trueperi</name>
    <dbReference type="NCBI Taxonomy" id="127458"/>
    <lineage>
        <taxon>Bacteria</taxon>
        <taxon>Pseudomonadati</taxon>
        <taxon>Pseudomonadota</taxon>
        <taxon>Gammaproteobacteria</taxon>
        <taxon>Chromatiales</taxon>
        <taxon>Chromatiaceae</taxon>
        <taxon>Thiobaca</taxon>
    </lineage>
</organism>
<reference evidence="1 2" key="1">
    <citation type="submission" date="2019-03" db="EMBL/GenBank/DDBJ databases">
        <title>Genomic Encyclopedia of Type Strains, Phase IV (KMG-IV): sequencing the most valuable type-strain genomes for metagenomic binning, comparative biology and taxonomic classification.</title>
        <authorList>
            <person name="Goeker M."/>
        </authorList>
    </citation>
    <scope>NUCLEOTIDE SEQUENCE [LARGE SCALE GENOMIC DNA]</scope>
    <source>
        <strain evidence="1 2">DSM 13587</strain>
    </source>
</reference>
<protein>
    <recommendedName>
        <fullName evidence="3">Lipoprotein</fullName>
    </recommendedName>
</protein>
<dbReference type="AlphaFoldDB" id="A0A4V2V0V8"/>
<dbReference type="Proteomes" id="UP000295717">
    <property type="component" value="Unassembled WGS sequence"/>
</dbReference>
<name>A0A4V2V0V8_9GAMM</name>
<keyword evidence="2" id="KW-1185">Reference proteome</keyword>